<dbReference type="AlphaFoldDB" id="A0A1G8TFC8"/>
<dbReference type="Proteomes" id="UP000182130">
    <property type="component" value="Unassembled WGS sequence"/>
</dbReference>
<protein>
    <submittedName>
        <fullName evidence="1">Uncharacterized protein</fullName>
    </submittedName>
</protein>
<reference evidence="2" key="1">
    <citation type="submission" date="2016-10" db="EMBL/GenBank/DDBJ databases">
        <authorList>
            <person name="Varghese N."/>
            <person name="Submissions S."/>
        </authorList>
    </citation>
    <scope>NUCLEOTIDE SEQUENCE [LARGE SCALE GENOMIC DNA]</scope>
    <source>
        <strain evidence="2">CGMCC 1.10783</strain>
    </source>
</reference>
<dbReference type="RefSeq" id="WP_245679857.1">
    <property type="nucleotide sequence ID" value="NZ_FNEI01000010.1"/>
</dbReference>
<organism evidence="1 2">
    <name type="scientific">Arthrobacter cupressi</name>
    <dbReference type="NCBI Taxonomy" id="1045773"/>
    <lineage>
        <taxon>Bacteria</taxon>
        <taxon>Bacillati</taxon>
        <taxon>Actinomycetota</taxon>
        <taxon>Actinomycetes</taxon>
        <taxon>Micrococcales</taxon>
        <taxon>Micrococcaceae</taxon>
        <taxon>Arthrobacter</taxon>
    </lineage>
</organism>
<accession>A0A1G8TFC8</accession>
<dbReference type="STRING" id="1045773.SAMN05216555_11090"/>
<name>A0A1G8TFC8_9MICC</name>
<sequence length="303" mass="32710">MSGEEPAQDAGRGLPDTRWQRTLEVLSVIGPPLTVATALLVYFGWARSDAQAKSMGLDVSLFGYSVQDFILRSIQSLFRPLAWLALIGLAWLMADRALNKVIAGGRYPRTVRHGAMVMAAAGYLFAAAMWIVTVSQPDRTLLYVPYLIAGGLLIGSWGVALRRRTVQRTGRSPVLTPRGLERAFMFVLVTLLLFWGTADYAQALGRGAAVDYQERSALLPTAVVYSKERLAVSAPNVLESAAGTTAAPLYRYSGLRLLVVSGGRIFLLNDGWTLKDGRVVVLPDNGSVRVEYGNPASGNPAPG</sequence>
<gene>
    <name evidence="1" type="ORF">SAMN05216555_11090</name>
</gene>
<evidence type="ECO:0000313" key="2">
    <source>
        <dbReference type="Proteomes" id="UP000182130"/>
    </source>
</evidence>
<evidence type="ECO:0000313" key="1">
    <source>
        <dbReference type="EMBL" id="SDJ40218.1"/>
    </source>
</evidence>
<dbReference type="EMBL" id="FNEI01000010">
    <property type="protein sequence ID" value="SDJ40218.1"/>
    <property type="molecule type" value="Genomic_DNA"/>
</dbReference>
<proteinExistence type="predicted"/>
<keyword evidence="2" id="KW-1185">Reference proteome</keyword>